<sequence length="175" mass="19490">MDTDSLSKSATSTSRHHQMLLNLSTGAGALCQFGLLDQMRTVYLDPEVLRMAKIYHGMMQTMCHVQMRPVPLLFLRHAKPKSSTKLLSPKESPLFRSEAEDNSRSSHSPTSNSSLSERTAPTTPPPPIPPTSRQLRLSTAGPCILYGSCTILLNEKHLTTAVYIFSKCFYYSMCH</sequence>
<dbReference type="OrthoDB" id="374045at2759"/>
<feature type="compositionally biased region" description="Low complexity" evidence="1">
    <location>
        <begin position="83"/>
        <end position="94"/>
    </location>
</feature>
<gene>
    <name evidence="2" type="ORF">MARPO_0090s0003</name>
</gene>
<reference evidence="3" key="1">
    <citation type="journal article" date="2017" name="Cell">
        <title>Insights into land plant evolution garnered from the Marchantia polymorpha genome.</title>
        <authorList>
            <person name="Bowman J.L."/>
            <person name="Kohchi T."/>
            <person name="Yamato K.T."/>
            <person name="Jenkins J."/>
            <person name="Shu S."/>
            <person name="Ishizaki K."/>
            <person name="Yamaoka S."/>
            <person name="Nishihama R."/>
            <person name="Nakamura Y."/>
            <person name="Berger F."/>
            <person name="Adam C."/>
            <person name="Aki S.S."/>
            <person name="Althoff F."/>
            <person name="Araki T."/>
            <person name="Arteaga-Vazquez M.A."/>
            <person name="Balasubrmanian S."/>
            <person name="Barry K."/>
            <person name="Bauer D."/>
            <person name="Boehm C.R."/>
            <person name="Briginshaw L."/>
            <person name="Caballero-Perez J."/>
            <person name="Catarino B."/>
            <person name="Chen F."/>
            <person name="Chiyoda S."/>
            <person name="Chovatia M."/>
            <person name="Davies K.M."/>
            <person name="Delmans M."/>
            <person name="Demura T."/>
            <person name="Dierschke T."/>
            <person name="Dolan L."/>
            <person name="Dorantes-Acosta A.E."/>
            <person name="Eklund D.M."/>
            <person name="Florent S.N."/>
            <person name="Flores-Sandoval E."/>
            <person name="Fujiyama A."/>
            <person name="Fukuzawa H."/>
            <person name="Galik B."/>
            <person name="Grimanelli D."/>
            <person name="Grimwood J."/>
            <person name="Grossniklaus U."/>
            <person name="Hamada T."/>
            <person name="Haseloff J."/>
            <person name="Hetherington A.J."/>
            <person name="Higo A."/>
            <person name="Hirakawa Y."/>
            <person name="Hundley H.N."/>
            <person name="Ikeda Y."/>
            <person name="Inoue K."/>
            <person name="Inoue S.I."/>
            <person name="Ishida S."/>
            <person name="Jia Q."/>
            <person name="Kakita M."/>
            <person name="Kanazawa T."/>
            <person name="Kawai Y."/>
            <person name="Kawashima T."/>
            <person name="Kennedy M."/>
            <person name="Kinose K."/>
            <person name="Kinoshita T."/>
            <person name="Kohara Y."/>
            <person name="Koide E."/>
            <person name="Komatsu K."/>
            <person name="Kopischke S."/>
            <person name="Kubo M."/>
            <person name="Kyozuka J."/>
            <person name="Lagercrantz U."/>
            <person name="Lin S.S."/>
            <person name="Lindquist E."/>
            <person name="Lipzen A.M."/>
            <person name="Lu C.W."/>
            <person name="De Luna E."/>
            <person name="Martienssen R.A."/>
            <person name="Minamino N."/>
            <person name="Mizutani M."/>
            <person name="Mizutani M."/>
            <person name="Mochizuki N."/>
            <person name="Monte I."/>
            <person name="Mosher R."/>
            <person name="Nagasaki H."/>
            <person name="Nakagami H."/>
            <person name="Naramoto S."/>
            <person name="Nishitani K."/>
            <person name="Ohtani M."/>
            <person name="Okamoto T."/>
            <person name="Okumura M."/>
            <person name="Phillips J."/>
            <person name="Pollak B."/>
            <person name="Reinders A."/>
            <person name="Rovekamp M."/>
            <person name="Sano R."/>
            <person name="Sawa S."/>
            <person name="Schmid M.W."/>
            <person name="Shirakawa M."/>
            <person name="Solano R."/>
            <person name="Spunde A."/>
            <person name="Suetsugu N."/>
            <person name="Sugano S."/>
            <person name="Sugiyama A."/>
            <person name="Sun R."/>
            <person name="Suzuki Y."/>
            <person name="Takenaka M."/>
            <person name="Takezawa D."/>
            <person name="Tomogane H."/>
            <person name="Tsuzuki M."/>
            <person name="Ueda T."/>
            <person name="Umeda M."/>
            <person name="Ward J.M."/>
            <person name="Watanabe Y."/>
            <person name="Yazaki K."/>
            <person name="Yokoyama R."/>
            <person name="Yoshitake Y."/>
            <person name="Yotsui I."/>
            <person name="Zachgo S."/>
            <person name="Schmutz J."/>
        </authorList>
    </citation>
    <scope>NUCLEOTIDE SEQUENCE [LARGE SCALE GENOMIC DNA]</scope>
    <source>
        <strain evidence="3">Tak-1</strain>
    </source>
</reference>
<organism evidence="2 3">
    <name type="scientific">Marchantia polymorpha</name>
    <name type="common">Common liverwort</name>
    <name type="synonym">Marchantia aquatica</name>
    <dbReference type="NCBI Taxonomy" id="3197"/>
    <lineage>
        <taxon>Eukaryota</taxon>
        <taxon>Viridiplantae</taxon>
        <taxon>Streptophyta</taxon>
        <taxon>Embryophyta</taxon>
        <taxon>Marchantiophyta</taxon>
        <taxon>Marchantiopsida</taxon>
        <taxon>Marchantiidae</taxon>
        <taxon>Marchantiales</taxon>
        <taxon>Marchantiaceae</taxon>
        <taxon>Marchantia</taxon>
    </lineage>
</organism>
<evidence type="ECO:0000313" key="3">
    <source>
        <dbReference type="Proteomes" id="UP000244005"/>
    </source>
</evidence>
<evidence type="ECO:0000313" key="2">
    <source>
        <dbReference type="EMBL" id="PTQ33250.1"/>
    </source>
</evidence>
<accession>A0A2R6WHC6</accession>
<evidence type="ECO:0000256" key="1">
    <source>
        <dbReference type="SAM" id="MobiDB-lite"/>
    </source>
</evidence>
<dbReference type="AlphaFoldDB" id="A0A2R6WHC6"/>
<name>A0A2R6WHC6_MARPO</name>
<dbReference type="EMBL" id="KZ772762">
    <property type="protein sequence ID" value="PTQ33250.1"/>
    <property type="molecule type" value="Genomic_DNA"/>
</dbReference>
<dbReference type="Proteomes" id="UP000244005">
    <property type="component" value="Unassembled WGS sequence"/>
</dbReference>
<proteinExistence type="predicted"/>
<keyword evidence="3" id="KW-1185">Reference proteome</keyword>
<dbReference type="Gramene" id="Mp4g22270.1">
    <property type="protein sequence ID" value="Mp4g22270.1.cds"/>
    <property type="gene ID" value="Mp4g22270"/>
</dbReference>
<protein>
    <submittedName>
        <fullName evidence="2">Uncharacterized protein</fullName>
    </submittedName>
</protein>
<feature type="region of interest" description="Disordered" evidence="1">
    <location>
        <begin position="82"/>
        <end position="135"/>
    </location>
</feature>
<feature type="compositionally biased region" description="Low complexity" evidence="1">
    <location>
        <begin position="105"/>
        <end position="121"/>
    </location>
</feature>